<dbReference type="InterPro" id="IPR043780">
    <property type="entry name" value="DUF5722"/>
</dbReference>
<feature type="chain" id="PRO_5047169843" description="DUF5722 domain-containing protein" evidence="1">
    <location>
        <begin position="24"/>
        <end position="709"/>
    </location>
</feature>
<keyword evidence="4" id="KW-1185">Reference proteome</keyword>
<feature type="signal peptide" evidence="1">
    <location>
        <begin position="1"/>
        <end position="23"/>
    </location>
</feature>
<evidence type="ECO:0000313" key="4">
    <source>
        <dbReference type="Proteomes" id="UP000636891"/>
    </source>
</evidence>
<gene>
    <name evidence="3" type="ORF">H8S08_10755</name>
</gene>
<evidence type="ECO:0000313" key="3">
    <source>
        <dbReference type="EMBL" id="MBC5617492.1"/>
    </source>
</evidence>
<accession>A0ABR7CP91</accession>
<evidence type="ECO:0000256" key="1">
    <source>
        <dbReference type="SAM" id="SignalP"/>
    </source>
</evidence>
<evidence type="ECO:0000259" key="2">
    <source>
        <dbReference type="Pfam" id="PF18989"/>
    </source>
</evidence>
<dbReference type="SUPFAM" id="SSF51445">
    <property type="entry name" value="(Trans)glycosidases"/>
    <property type="match status" value="1"/>
</dbReference>
<dbReference type="RefSeq" id="WP_118656594.1">
    <property type="nucleotide sequence ID" value="NZ_JACOOK010000006.1"/>
</dbReference>
<feature type="domain" description="DUF5722" evidence="2">
    <location>
        <begin position="301"/>
        <end position="696"/>
    </location>
</feature>
<keyword evidence="1" id="KW-0732">Signal</keyword>
<comment type="caution">
    <text evidence="3">The sequence shown here is derived from an EMBL/GenBank/DDBJ whole genome shotgun (WGS) entry which is preliminary data.</text>
</comment>
<name>A0ABR7CP91_9BACT</name>
<organism evidence="3 4">
    <name type="scientific">Alistipes hominis</name>
    <dbReference type="NCBI Taxonomy" id="2763015"/>
    <lineage>
        <taxon>Bacteria</taxon>
        <taxon>Pseudomonadati</taxon>
        <taxon>Bacteroidota</taxon>
        <taxon>Bacteroidia</taxon>
        <taxon>Bacteroidales</taxon>
        <taxon>Rikenellaceae</taxon>
        <taxon>Alistipes</taxon>
    </lineage>
</organism>
<dbReference type="Pfam" id="PF18989">
    <property type="entry name" value="DUF5722"/>
    <property type="match status" value="1"/>
</dbReference>
<dbReference type="EMBL" id="JACOOK010000006">
    <property type="protein sequence ID" value="MBC5617492.1"/>
    <property type="molecule type" value="Genomic_DNA"/>
</dbReference>
<dbReference type="InterPro" id="IPR017853">
    <property type="entry name" value="GH"/>
</dbReference>
<sequence length="709" mass="80848">MSKKRFVGLLLIGALLFVSQSHAQDAVPLSVAPKESKGFVMKEVEKGVFEVTTAPNDAVIEFAPLKEQLPEDVAVLSFDYFCASGMEFMVVTVNNDRSRIEENMIRLPIAEGWSTFSVDVSDKLKQLKSPNDFLSLLIVPNAAKPTTMRIKSPRLRAYTEKEIAQNRQKAEREAREKRLNHDIDVYLKKDHPCQVTDVKVTDEGVEVAGNIKGMPGDVYLCEVPMFGDLTDLTFITEKKIDKPTNFKLKFDRYAQVDGRQYDRLYSRWVLAQKSQKGYLICSHGRYADDVKAQYDLPHEVVATKKGIGGFHDGPYASDADSLQATSITVNIWLGFMRLTPSDNSIPFEYNGKTYYADKKTIDGFDKTLQFAASKNMIVSAIILVAPERAFADKAAGKLFEHPDFDPAGIYTMPNMTTLESLNLYAAAIDFLASRYNRPDKKYGRIHHWIAHNEVDAGWVWTNAGIKTPLRFMDIYVKSMRLLYYTARKYNPHAEVLITLTHYWQSRHNEYCYPSAQLLDLLLDYTEAEGDFKWGVAHHPYPQSLFEPKAWLDTEATFDYNTPLITFKNLEVLDAWIKQPRALYKGKEKRTLYLSEQNPNSKDYSEEALLEQAAGMAYALKKLEACDGIDAYQMHGWFDQRGEGGLRIGIRRFPDDKDDPSGRKPAWFVFQAFGTDREEEAFEFAKKIIGIDSWDQIIYKEPIAMPTQSK</sequence>
<reference evidence="3 4" key="1">
    <citation type="submission" date="2020-08" db="EMBL/GenBank/DDBJ databases">
        <title>Genome public.</title>
        <authorList>
            <person name="Liu C."/>
            <person name="Sun Q."/>
        </authorList>
    </citation>
    <scope>NUCLEOTIDE SEQUENCE [LARGE SCALE GENOMIC DNA]</scope>
    <source>
        <strain evidence="3 4">New-7</strain>
    </source>
</reference>
<protein>
    <recommendedName>
        <fullName evidence="2">DUF5722 domain-containing protein</fullName>
    </recommendedName>
</protein>
<dbReference type="Proteomes" id="UP000636891">
    <property type="component" value="Unassembled WGS sequence"/>
</dbReference>
<proteinExistence type="predicted"/>
<dbReference type="Gene3D" id="3.20.20.80">
    <property type="entry name" value="Glycosidases"/>
    <property type="match status" value="1"/>
</dbReference>